<accession>A0A165JCC0</accession>
<gene>
    <name evidence="1" type="ORF">EXIGLDRAFT_503285</name>
</gene>
<keyword evidence="2" id="KW-1185">Reference proteome</keyword>
<reference evidence="1 2" key="1">
    <citation type="journal article" date="2016" name="Mol. Biol. Evol.">
        <title>Comparative Genomics of Early-Diverging Mushroom-Forming Fungi Provides Insights into the Origins of Lignocellulose Decay Capabilities.</title>
        <authorList>
            <person name="Nagy L.G."/>
            <person name="Riley R."/>
            <person name="Tritt A."/>
            <person name="Adam C."/>
            <person name="Daum C."/>
            <person name="Floudas D."/>
            <person name="Sun H."/>
            <person name="Yadav J.S."/>
            <person name="Pangilinan J."/>
            <person name="Larsson K.H."/>
            <person name="Matsuura K."/>
            <person name="Barry K."/>
            <person name="Labutti K."/>
            <person name="Kuo R."/>
            <person name="Ohm R.A."/>
            <person name="Bhattacharya S.S."/>
            <person name="Shirouzu T."/>
            <person name="Yoshinaga Y."/>
            <person name="Martin F.M."/>
            <person name="Grigoriev I.V."/>
            <person name="Hibbett D.S."/>
        </authorList>
    </citation>
    <scope>NUCLEOTIDE SEQUENCE [LARGE SCALE GENOMIC DNA]</scope>
    <source>
        <strain evidence="1 2">HHB12029</strain>
    </source>
</reference>
<sequence>MASALKKLTAALEDPLRSQFCVCCLAKLLPAVSSDAQRIFVTTLRRDYPELLNAALSYIIITSSFDAEVPAVEKRLIVQTRQCVNCPRRQHSATCTEHQGILDLMSAGALRLAVGMLCSVIRICLEAAEQGSTKRFSRHRWPTRVDDLLPGGGEATIRALCIWLSQIKAAEVIPTVRVIYNVCHAELLPCIVIILDAIPESLDSATVELTEMSPSQRAAVSGTRHPTRRLNALAGLLRDIFYSLASSPEIVFKTLYANPPLVARLVRSISSAVDVATPDTSSMLTFIASIVETLGGRAPPSIQPAAILQSMGQWSPSAFGSLHRHLSARLHDHGAHGGNIHAAVHTMSRLQLLLQGVSEASLEVRAQGRLPDSAQAIRCRKHCAIHAGVAGAGLHCCVSSDSSERRGPRRRR</sequence>
<organism evidence="1 2">
    <name type="scientific">Exidia glandulosa HHB12029</name>
    <dbReference type="NCBI Taxonomy" id="1314781"/>
    <lineage>
        <taxon>Eukaryota</taxon>
        <taxon>Fungi</taxon>
        <taxon>Dikarya</taxon>
        <taxon>Basidiomycota</taxon>
        <taxon>Agaricomycotina</taxon>
        <taxon>Agaricomycetes</taxon>
        <taxon>Auriculariales</taxon>
        <taxon>Exidiaceae</taxon>
        <taxon>Exidia</taxon>
    </lineage>
</organism>
<evidence type="ECO:0000313" key="1">
    <source>
        <dbReference type="EMBL" id="KZV94642.1"/>
    </source>
</evidence>
<name>A0A165JCC0_EXIGL</name>
<dbReference type="InParanoid" id="A0A165JCC0"/>
<dbReference type="Proteomes" id="UP000077266">
    <property type="component" value="Unassembled WGS sequence"/>
</dbReference>
<dbReference type="EMBL" id="KV425969">
    <property type="protein sequence ID" value="KZV94642.1"/>
    <property type="molecule type" value="Genomic_DNA"/>
</dbReference>
<dbReference type="AlphaFoldDB" id="A0A165JCC0"/>
<protein>
    <submittedName>
        <fullName evidence="1">Uncharacterized protein</fullName>
    </submittedName>
</protein>
<proteinExistence type="predicted"/>
<evidence type="ECO:0000313" key="2">
    <source>
        <dbReference type="Proteomes" id="UP000077266"/>
    </source>
</evidence>